<dbReference type="AlphaFoldDB" id="A0A9W8EA92"/>
<name>A0A9W8EA92_9FUNG</name>
<dbReference type="InterPro" id="IPR036065">
    <property type="entry name" value="BolA-like_sf"/>
</dbReference>
<dbReference type="Proteomes" id="UP001150925">
    <property type="component" value="Unassembled WGS sequence"/>
</dbReference>
<evidence type="ECO:0000313" key="2">
    <source>
        <dbReference type="EMBL" id="KAJ1969853.1"/>
    </source>
</evidence>
<dbReference type="GO" id="GO:0044572">
    <property type="term" value="P:[4Fe-4S] cluster assembly"/>
    <property type="evidence" value="ECO:0007669"/>
    <property type="project" value="TreeGrafter"/>
</dbReference>
<keyword evidence="3" id="KW-1185">Reference proteome</keyword>
<evidence type="ECO:0000256" key="1">
    <source>
        <dbReference type="RuleBase" id="RU003860"/>
    </source>
</evidence>
<dbReference type="PANTHER" id="PTHR46230:SF7">
    <property type="entry name" value="BOLA-LIKE PROTEIN 1"/>
    <property type="match status" value="1"/>
</dbReference>
<organism evidence="2 3">
    <name type="scientific">Dispira parvispora</name>
    <dbReference type="NCBI Taxonomy" id="1520584"/>
    <lineage>
        <taxon>Eukaryota</taxon>
        <taxon>Fungi</taxon>
        <taxon>Fungi incertae sedis</taxon>
        <taxon>Zoopagomycota</taxon>
        <taxon>Kickxellomycotina</taxon>
        <taxon>Dimargaritomycetes</taxon>
        <taxon>Dimargaritales</taxon>
        <taxon>Dimargaritaceae</taxon>
        <taxon>Dispira</taxon>
    </lineage>
</organism>
<dbReference type="PANTHER" id="PTHR46230">
    <property type="match status" value="1"/>
</dbReference>
<dbReference type="Pfam" id="PF01722">
    <property type="entry name" value="BolA"/>
    <property type="match status" value="1"/>
</dbReference>
<evidence type="ECO:0000313" key="3">
    <source>
        <dbReference type="Proteomes" id="UP001150925"/>
    </source>
</evidence>
<dbReference type="EMBL" id="JANBPY010000018">
    <property type="protein sequence ID" value="KAJ1969853.1"/>
    <property type="molecule type" value="Genomic_DNA"/>
</dbReference>
<dbReference type="OrthoDB" id="411584at2759"/>
<comment type="similarity">
    <text evidence="1">Belongs to the BolA/IbaG family.</text>
</comment>
<sequence length="142" mass="16001">MLTKLFRSRPHGLATVTHPSLTLGIASLNRFGNRTMATRSPTSVPGPVELSIRDKLTERFHPVRLYIVNESHKHAHHAPMRGVTSKETHFRVTIVSDEFESLRPLQRHRAVYQTLQSELDAGLHALSLKTHTPAEEANLVED</sequence>
<protein>
    <submittedName>
        <fullName evidence="2">BolA domain UV induced protein Uvi31</fullName>
    </submittedName>
</protein>
<gene>
    <name evidence="2" type="primary">uvi31</name>
    <name evidence="2" type="ORF">IWQ62_000351</name>
</gene>
<comment type="caution">
    <text evidence="2">The sequence shown here is derived from an EMBL/GenBank/DDBJ whole genome shotgun (WGS) entry which is preliminary data.</text>
</comment>
<dbReference type="Gene3D" id="3.30.300.90">
    <property type="entry name" value="BolA-like"/>
    <property type="match status" value="1"/>
</dbReference>
<proteinExistence type="inferred from homology"/>
<accession>A0A9W8EA92</accession>
<dbReference type="SUPFAM" id="SSF82657">
    <property type="entry name" value="BolA-like"/>
    <property type="match status" value="1"/>
</dbReference>
<dbReference type="GO" id="GO:0005759">
    <property type="term" value="C:mitochondrial matrix"/>
    <property type="evidence" value="ECO:0007669"/>
    <property type="project" value="TreeGrafter"/>
</dbReference>
<dbReference type="InterPro" id="IPR002634">
    <property type="entry name" value="BolA"/>
</dbReference>
<reference evidence="2" key="1">
    <citation type="submission" date="2022-07" db="EMBL/GenBank/DDBJ databases">
        <title>Phylogenomic reconstructions and comparative analyses of Kickxellomycotina fungi.</title>
        <authorList>
            <person name="Reynolds N.K."/>
            <person name="Stajich J.E."/>
            <person name="Barry K."/>
            <person name="Grigoriev I.V."/>
            <person name="Crous P."/>
            <person name="Smith M.E."/>
        </authorList>
    </citation>
    <scope>NUCLEOTIDE SEQUENCE</scope>
    <source>
        <strain evidence="2">RSA 1196</strain>
    </source>
</reference>